<dbReference type="SMART" id="SM01012">
    <property type="entry name" value="ANTAR"/>
    <property type="match status" value="1"/>
</dbReference>
<evidence type="ECO:0000313" key="7">
    <source>
        <dbReference type="Proteomes" id="UP000190637"/>
    </source>
</evidence>
<accession>A0A1T4R5C6</accession>
<dbReference type="GO" id="GO:0003723">
    <property type="term" value="F:RNA binding"/>
    <property type="evidence" value="ECO:0007669"/>
    <property type="project" value="InterPro"/>
</dbReference>
<evidence type="ECO:0000259" key="5">
    <source>
        <dbReference type="PROSITE" id="PS50921"/>
    </source>
</evidence>
<dbReference type="InterPro" id="IPR003018">
    <property type="entry name" value="GAF"/>
</dbReference>
<dbReference type="SUPFAM" id="SSF52172">
    <property type="entry name" value="CheY-like"/>
    <property type="match status" value="1"/>
</dbReference>
<dbReference type="EMBL" id="FUWS01000006">
    <property type="protein sequence ID" value="SKA11270.1"/>
    <property type="molecule type" value="Genomic_DNA"/>
</dbReference>
<name>A0A1T4R5C6_9ACTN</name>
<protein>
    <submittedName>
        <fullName evidence="6">Response regulator with putative antiterminator output domain</fullName>
    </submittedName>
</protein>
<dbReference type="Proteomes" id="UP000190637">
    <property type="component" value="Unassembled WGS sequence"/>
</dbReference>
<dbReference type="GO" id="GO:0016301">
    <property type="term" value="F:kinase activity"/>
    <property type="evidence" value="ECO:0007669"/>
    <property type="project" value="UniProtKB-KW"/>
</dbReference>
<keyword evidence="4" id="KW-0804">Transcription</keyword>
<dbReference type="OrthoDB" id="4629915at2"/>
<dbReference type="RefSeq" id="WP_159457258.1">
    <property type="nucleotide sequence ID" value="NZ_FUWS01000006.1"/>
</dbReference>
<dbReference type="SMART" id="SM00065">
    <property type="entry name" value="GAF"/>
    <property type="match status" value="1"/>
</dbReference>
<sequence>MTDSFPRLPSPGEIYDLLVSLETVEEQLNELARLSVRVLPEQVHCGITMRHRGRTPVTVASSDAVALQLDELQYGYDDGPCLRSLRTGERIVVQDMASDPRWGEYGMQAVANGVLSAMAVPVEANGERLAAFNFYGDKPHMFDDDRITAIESFAQQATGMLRLLRRFSDQEHTTGQLRQALISRAVIDQAIGIVMAQARCDADAAFEILRRASQQRNRKLRDVAADMITAITGEPPRMGREFVEPA</sequence>
<evidence type="ECO:0000313" key="6">
    <source>
        <dbReference type="EMBL" id="SKA11270.1"/>
    </source>
</evidence>
<dbReference type="SUPFAM" id="SSF55781">
    <property type="entry name" value="GAF domain-like"/>
    <property type="match status" value="1"/>
</dbReference>
<dbReference type="Pfam" id="PF13185">
    <property type="entry name" value="GAF_2"/>
    <property type="match status" value="1"/>
</dbReference>
<dbReference type="InterPro" id="IPR011006">
    <property type="entry name" value="CheY-like_superfamily"/>
</dbReference>
<proteinExistence type="predicted"/>
<dbReference type="AlphaFoldDB" id="A0A1T4R5C6"/>
<dbReference type="Gene3D" id="3.30.450.40">
    <property type="match status" value="1"/>
</dbReference>
<reference evidence="6 7" key="1">
    <citation type="submission" date="2017-02" db="EMBL/GenBank/DDBJ databases">
        <authorList>
            <person name="Peterson S.W."/>
        </authorList>
    </citation>
    <scope>NUCLEOTIDE SEQUENCE [LARGE SCALE GENOMIC DNA]</scope>
    <source>
        <strain evidence="6 7">DSM 45154</strain>
    </source>
</reference>
<keyword evidence="7" id="KW-1185">Reference proteome</keyword>
<dbReference type="PIRSF" id="PIRSF036625">
    <property type="entry name" value="GAF_ANTAR"/>
    <property type="match status" value="1"/>
</dbReference>
<keyword evidence="2" id="KW-0418">Kinase</keyword>
<evidence type="ECO:0000256" key="3">
    <source>
        <dbReference type="ARBA" id="ARBA00023015"/>
    </source>
</evidence>
<dbReference type="InterPro" id="IPR012074">
    <property type="entry name" value="GAF_ANTAR"/>
</dbReference>
<evidence type="ECO:0000256" key="4">
    <source>
        <dbReference type="ARBA" id="ARBA00023163"/>
    </source>
</evidence>
<dbReference type="Pfam" id="PF03861">
    <property type="entry name" value="ANTAR"/>
    <property type="match status" value="1"/>
</dbReference>
<dbReference type="InterPro" id="IPR036388">
    <property type="entry name" value="WH-like_DNA-bd_sf"/>
</dbReference>
<feature type="domain" description="ANTAR" evidence="5">
    <location>
        <begin position="167"/>
        <end position="228"/>
    </location>
</feature>
<dbReference type="PROSITE" id="PS50921">
    <property type="entry name" value="ANTAR"/>
    <property type="match status" value="1"/>
</dbReference>
<evidence type="ECO:0000256" key="2">
    <source>
        <dbReference type="ARBA" id="ARBA00022777"/>
    </source>
</evidence>
<evidence type="ECO:0000256" key="1">
    <source>
        <dbReference type="ARBA" id="ARBA00022679"/>
    </source>
</evidence>
<dbReference type="Gene3D" id="1.10.10.10">
    <property type="entry name" value="Winged helix-like DNA-binding domain superfamily/Winged helix DNA-binding domain"/>
    <property type="match status" value="1"/>
</dbReference>
<gene>
    <name evidence="6" type="ORF">SAMN02745673_02546</name>
</gene>
<organism evidence="6 7">
    <name type="scientific">Marinactinospora thermotolerans DSM 45154</name>
    <dbReference type="NCBI Taxonomy" id="1122192"/>
    <lineage>
        <taxon>Bacteria</taxon>
        <taxon>Bacillati</taxon>
        <taxon>Actinomycetota</taxon>
        <taxon>Actinomycetes</taxon>
        <taxon>Streptosporangiales</taxon>
        <taxon>Nocardiopsidaceae</taxon>
        <taxon>Marinactinospora</taxon>
    </lineage>
</organism>
<dbReference type="InterPro" id="IPR029016">
    <property type="entry name" value="GAF-like_dom_sf"/>
</dbReference>
<dbReference type="STRING" id="1122192.SAMN02745673_02546"/>
<dbReference type="InterPro" id="IPR005561">
    <property type="entry name" value="ANTAR"/>
</dbReference>
<keyword evidence="3" id="KW-0805">Transcription regulation</keyword>
<keyword evidence="1" id="KW-0808">Transferase</keyword>